<evidence type="ECO:0000313" key="5">
    <source>
        <dbReference type="Proteomes" id="UP001470230"/>
    </source>
</evidence>
<organism evidence="4 5">
    <name type="scientific">Tritrichomonas musculus</name>
    <dbReference type="NCBI Taxonomy" id="1915356"/>
    <lineage>
        <taxon>Eukaryota</taxon>
        <taxon>Metamonada</taxon>
        <taxon>Parabasalia</taxon>
        <taxon>Tritrichomonadida</taxon>
        <taxon>Tritrichomonadidae</taxon>
        <taxon>Tritrichomonas</taxon>
    </lineage>
</organism>
<feature type="chain" id="PRO_5045633837" evidence="3">
    <location>
        <begin position="20"/>
        <end position="1381"/>
    </location>
</feature>
<keyword evidence="5" id="KW-1185">Reference proteome</keyword>
<keyword evidence="2" id="KW-0812">Transmembrane</keyword>
<proteinExistence type="predicted"/>
<dbReference type="PANTHER" id="PTHR24149:SF14">
    <property type="entry name" value="ANKYRIN REPEAT DOMAIN 12"/>
    <property type="match status" value="1"/>
</dbReference>
<protein>
    <submittedName>
        <fullName evidence="4">Uncharacterized protein</fullName>
    </submittedName>
</protein>
<feature type="region of interest" description="Disordered" evidence="1">
    <location>
        <begin position="1277"/>
        <end position="1381"/>
    </location>
</feature>
<dbReference type="Proteomes" id="UP001470230">
    <property type="component" value="Unassembled WGS sequence"/>
</dbReference>
<sequence>MLLSFFLFFASLEINSTESDGIYKICASGTDNISNCFLSSPTSTFVYKDNLNDLLLDLAKKSVKYIEISIVDSSISYSNNIEFDFSNQTLNSISLLKIYNGDISNQKAQFIKLKHLISKVPFQTFFLDGINILYNKESKQNDDIEFKSLILIQSSFLSFSYKNNNKFEHQKDYLSITTADLFTDSYSIFKSGNSISTAFVSDKYVKFLGFPKYQTLFNESTKSRLLKKSMSKKIDIITKSTASKSIIQKINVESFLYDYLFPKTESSKPISVSKTKKAKADCTVNVFSDHITSTCATSGQSPTSIEISSGTNILITCDPSAENISKLELNVTGNLTTTITFSGFSKFYTESRPSITNFVINHKDCSLSLSSSSTEEPVPFITLDPTTGVTFKPKRPRQLLYCMCLQSRFQRCKQSLECANDGVDPNNYVTGKEESFLDTVADYRTASTIRLIITHTGTETLNIDFKSFQIPKDIIFVSASTDITTQVCLRDDKLGVNSKTRFNVLFNRITNVIVDEVLKDLNLLVLQNSNLVMDANGTVENIFTDAYSIQNIQNCLTIGKIIAINSSSPLQLPPNKLYLNESSFLIIPSISGFPHIVVSGEYENSTITPTPEPSTDGTNLRILDDEKAVLTENGDDPGKERDTYSTSRCVKFSDEDDIYTMNFMLLGYNQTILVGKLAESNVEITVDSDTPVPSVDKAPEQVTNFLFAAAPFGMQVDFKNSIPAWMKFYFNSKEDSEIGSNSNIDYSNPIGVSLNLTIENGTSLINFGNLTGNFDLILMSSSTLQHFNNNALKDNAPLHYTADNISTLTLDFQESLTDIILTSQNIEFQIAGANENSHNISLPSIANRFRVTTITPNVTLSLKLDQGLINDNFDLYLLNNHTTVIFDNTFANQLYQYENMQKINLVHLSNNIDFLSDVNYVPYVNITENIVGVLFASNTDSNQTTDVRILSQMEAHGIRNTRTGPSISVSVESDVGYVCQEAILAQSVNFVGSPFKFAISKRARSSYTFNSRVTFVPRSRYPNNSYIIDQDGKARNIAASLLADSLVEDKTITFNADVVNFANGAINQTEEDGNKLPLTINANQLSASRLSSIDSSNFSPEGINVADQLDITDQTVNNIQLGSDNVMLTSSDGSKSPTITSPGNTAQFNINTNQKDVTVSCKDKEVPQNVHITAGSNVDKINFDKSWNGVSNAQDVTVTLQNPNTELNTEMLTLPNVTIQDRNGQVVTDKGQLNIVENKAKLTGQLGFFIFMGIFAFLLVLTIGFAIIGCTTLDKEMKKKKKSDEEEEENEKEKEKKEKKDQKAKEKAQKKEGEAKAKDEAKAAKDAAKEEKKKAADAKKQEKEAEKAAKKGEKADKKAEKDSKKADKKAEKADKKEKKKK</sequence>
<accession>A0ABR2KWM4</accession>
<name>A0ABR2KWM4_9EUKA</name>
<gene>
    <name evidence="4" type="ORF">M9Y10_023974</name>
</gene>
<evidence type="ECO:0000256" key="3">
    <source>
        <dbReference type="SAM" id="SignalP"/>
    </source>
</evidence>
<evidence type="ECO:0000256" key="1">
    <source>
        <dbReference type="SAM" id="MobiDB-lite"/>
    </source>
</evidence>
<evidence type="ECO:0000313" key="4">
    <source>
        <dbReference type="EMBL" id="KAK8895507.1"/>
    </source>
</evidence>
<feature type="transmembrane region" description="Helical" evidence="2">
    <location>
        <begin position="1246"/>
        <end position="1273"/>
    </location>
</feature>
<reference evidence="4 5" key="1">
    <citation type="submission" date="2024-04" db="EMBL/GenBank/DDBJ databases">
        <title>Tritrichomonas musculus Genome.</title>
        <authorList>
            <person name="Alves-Ferreira E."/>
            <person name="Grigg M."/>
            <person name="Lorenzi H."/>
            <person name="Galac M."/>
        </authorList>
    </citation>
    <scope>NUCLEOTIDE SEQUENCE [LARGE SCALE GENOMIC DNA]</scope>
    <source>
        <strain evidence="4 5">EAF2021</strain>
    </source>
</reference>
<feature type="compositionally biased region" description="Basic and acidic residues" evidence="1">
    <location>
        <begin position="1291"/>
        <end position="1381"/>
    </location>
</feature>
<dbReference type="EMBL" id="JAPFFF010000003">
    <property type="protein sequence ID" value="KAK8895507.1"/>
    <property type="molecule type" value="Genomic_DNA"/>
</dbReference>
<keyword evidence="3" id="KW-0732">Signal</keyword>
<comment type="caution">
    <text evidence="4">The sequence shown here is derived from an EMBL/GenBank/DDBJ whole genome shotgun (WGS) entry which is preliminary data.</text>
</comment>
<feature type="signal peptide" evidence="3">
    <location>
        <begin position="1"/>
        <end position="19"/>
    </location>
</feature>
<dbReference type="PANTHER" id="PTHR24149">
    <property type="entry name" value="ANKYRIN REPEAT DOMAIN-CONTAINING PROTEIN 12"/>
    <property type="match status" value="1"/>
</dbReference>
<evidence type="ECO:0000256" key="2">
    <source>
        <dbReference type="SAM" id="Phobius"/>
    </source>
</evidence>
<keyword evidence="2" id="KW-0472">Membrane</keyword>
<dbReference type="InterPro" id="IPR053210">
    <property type="entry name" value="ANKRD12"/>
</dbReference>
<keyword evidence="2" id="KW-1133">Transmembrane helix</keyword>